<proteinExistence type="predicted"/>
<feature type="transmembrane region" description="Helical" evidence="1">
    <location>
        <begin position="6"/>
        <end position="28"/>
    </location>
</feature>
<organism evidence="2 3">
    <name type="scientific">Paenibacillus pinisoli</name>
    <dbReference type="NCBI Taxonomy" id="1276110"/>
    <lineage>
        <taxon>Bacteria</taxon>
        <taxon>Bacillati</taxon>
        <taxon>Bacillota</taxon>
        <taxon>Bacilli</taxon>
        <taxon>Bacillales</taxon>
        <taxon>Paenibacillaceae</taxon>
        <taxon>Paenibacillus</taxon>
    </lineage>
</organism>
<dbReference type="EMBL" id="QXQB01000003">
    <property type="protein sequence ID" value="RJX39143.1"/>
    <property type="molecule type" value="Genomic_DNA"/>
</dbReference>
<keyword evidence="1" id="KW-1133">Transmembrane helix</keyword>
<evidence type="ECO:0000313" key="3">
    <source>
        <dbReference type="Proteomes" id="UP000267798"/>
    </source>
</evidence>
<evidence type="ECO:0000256" key="1">
    <source>
        <dbReference type="SAM" id="Phobius"/>
    </source>
</evidence>
<sequence length="327" mass="36659">MGKSFGVVNFVSLLFVIALFMGYISYVGKERDEIERLKLSYAIDYASDAGTQAMLQTSDLDMDYTKEKYFKVNPQLALDTFIDVFCFNYGMYPTEFNRATVKDFIPVAAVAAYDGYYIATQELIRSAVNHPESPARDGDWDLVFSMKKPYRYSPTPTSSIHYALNMGLRDTLTLTDDQLYRIDGLPLTPYGTMSSQEARALINTTISNDMAYQINTINEENPNWKNVFFIPNQLTTFGGVNPIEGPSLLVLVQGVNLSSTKPISGFSISGTSVEARRMVVGYQLSGTKYYAFADRAPSNVEIQELFYTINEAAEAGYFADVKRLEKP</sequence>
<dbReference type="OrthoDB" id="2078945at2"/>
<reference evidence="2 3" key="1">
    <citation type="submission" date="2018-09" db="EMBL/GenBank/DDBJ databases">
        <title>Paenibacillus aracenensis nov. sp. isolated from a cave in southern Spain.</title>
        <authorList>
            <person name="Jurado V."/>
            <person name="Gutierrez-Patricio S."/>
            <person name="Gonzalez-Pimentel J.L."/>
            <person name="Miller A.Z."/>
            <person name="Laiz L."/>
            <person name="Saiz-Jimenez C."/>
        </authorList>
    </citation>
    <scope>NUCLEOTIDE SEQUENCE [LARGE SCALE GENOMIC DNA]</scope>
    <source>
        <strain evidence="2 3">JCM 19203</strain>
    </source>
</reference>
<evidence type="ECO:0000313" key="2">
    <source>
        <dbReference type="EMBL" id="RJX39143.1"/>
    </source>
</evidence>
<comment type="caution">
    <text evidence="2">The sequence shown here is derived from an EMBL/GenBank/DDBJ whole genome shotgun (WGS) entry which is preliminary data.</text>
</comment>
<keyword evidence="3" id="KW-1185">Reference proteome</keyword>
<dbReference type="RefSeq" id="WP_120112282.1">
    <property type="nucleotide sequence ID" value="NZ_QXQB01000003.1"/>
</dbReference>
<protein>
    <submittedName>
        <fullName evidence="2">Uncharacterized protein</fullName>
    </submittedName>
</protein>
<keyword evidence="1" id="KW-0472">Membrane</keyword>
<gene>
    <name evidence="2" type="ORF">D3P09_16760</name>
</gene>
<dbReference type="AlphaFoldDB" id="A0A3A6PTS7"/>
<accession>A0A3A6PTS7</accession>
<name>A0A3A6PTS7_9BACL</name>
<dbReference type="Proteomes" id="UP000267798">
    <property type="component" value="Unassembled WGS sequence"/>
</dbReference>
<keyword evidence="1" id="KW-0812">Transmembrane</keyword>